<sequence length="408" mass="46681">MQNQYLDMAVSFFNKLNLVTHVINIHEPLSDEIDLGLRKAILQKKALSVLDFDGINPSFTDQHIIYFLTDMYNCHNILIPIPNQELDTALYVGPYLTEASGIYKTAELCDKLGIPSSLRMFMNQYYTTIPCISDSSVMEAFLETIGENIYGVGEFKIEYLKEETKGDTEYLTLMDNNNYEDIMQRLEYRYSLEEKVIDSISRGDFNTAMKYSTDQALSNIDNRSPSTLRSKKNNLLAFNTVCRKGAERGGVHPIHLDEMSRRMAIKIENMTSPTQDKDMHREILKKYCTMVQHNTTIGFSPTMQKVINHVLQNLTTIELTLQNTAESLGLNKSYLATLFKKETGKTFTSYVNSKRLDHAIFLLNATDLQIQEVASSCGIPDVAYFTRIFKQEKGMTPSQYRKIISEKK</sequence>
<dbReference type="Gene3D" id="1.10.10.60">
    <property type="entry name" value="Homeodomain-like"/>
    <property type="match status" value="2"/>
</dbReference>
<evidence type="ECO:0000313" key="6">
    <source>
        <dbReference type="Proteomes" id="UP000184278"/>
    </source>
</evidence>
<dbReference type="PANTHER" id="PTHR43280:SF2">
    <property type="entry name" value="HTH-TYPE TRANSCRIPTIONAL REGULATOR EXSA"/>
    <property type="match status" value="1"/>
</dbReference>
<evidence type="ECO:0000313" key="5">
    <source>
        <dbReference type="EMBL" id="SHH53235.1"/>
    </source>
</evidence>
<dbReference type="EMBL" id="FQXK01000005">
    <property type="protein sequence ID" value="SHH53235.1"/>
    <property type="molecule type" value="Genomic_DNA"/>
</dbReference>
<evidence type="ECO:0000256" key="3">
    <source>
        <dbReference type="ARBA" id="ARBA00023163"/>
    </source>
</evidence>
<dbReference type="OrthoDB" id="1650670at2"/>
<dbReference type="GeneID" id="89510527"/>
<dbReference type="InterPro" id="IPR020449">
    <property type="entry name" value="Tscrpt_reg_AraC-type_HTH"/>
</dbReference>
<protein>
    <submittedName>
        <fullName evidence="5">AraC-type DNA-binding protein</fullName>
    </submittedName>
</protein>
<accession>A0A1M5TQY1</accession>
<dbReference type="SMART" id="SM00342">
    <property type="entry name" value="HTH_ARAC"/>
    <property type="match status" value="1"/>
</dbReference>
<dbReference type="GO" id="GO:0003700">
    <property type="term" value="F:DNA-binding transcription factor activity"/>
    <property type="evidence" value="ECO:0007669"/>
    <property type="project" value="InterPro"/>
</dbReference>
<dbReference type="PROSITE" id="PS01124">
    <property type="entry name" value="HTH_ARAC_FAMILY_2"/>
    <property type="match status" value="1"/>
</dbReference>
<keyword evidence="6" id="KW-1185">Reference proteome</keyword>
<feature type="domain" description="HTH araC/xylS-type" evidence="4">
    <location>
        <begin position="304"/>
        <end position="403"/>
    </location>
</feature>
<evidence type="ECO:0000259" key="4">
    <source>
        <dbReference type="PROSITE" id="PS01124"/>
    </source>
</evidence>
<dbReference type="STRING" id="1121131.SAMN02745229_00600"/>
<dbReference type="GO" id="GO:0043565">
    <property type="term" value="F:sequence-specific DNA binding"/>
    <property type="evidence" value="ECO:0007669"/>
    <property type="project" value="InterPro"/>
</dbReference>
<dbReference type="SUPFAM" id="SSF46689">
    <property type="entry name" value="Homeodomain-like"/>
    <property type="match status" value="1"/>
</dbReference>
<dbReference type="PROSITE" id="PS00041">
    <property type="entry name" value="HTH_ARAC_FAMILY_1"/>
    <property type="match status" value="1"/>
</dbReference>
<proteinExistence type="predicted"/>
<keyword evidence="3" id="KW-0804">Transcription</keyword>
<dbReference type="InterPro" id="IPR009057">
    <property type="entry name" value="Homeodomain-like_sf"/>
</dbReference>
<reference evidence="6" key="1">
    <citation type="submission" date="2016-11" db="EMBL/GenBank/DDBJ databases">
        <authorList>
            <person name="Varghese N."/>
            <person name="Submissions S."/>
        </authorList>
    </citation>
    <scope>NUCLEOTIDE SEQUENCE [LARGE SCALE GENOMIC DNA]</scope>
    <source>
        <strain evidence="6">DSM 3071</strain>
    </source>
</reference>
<dbReference type="Proteomes" id="UP000184278">
    <property type="component" value="Unassembled WGS sequence"/>
</dbReference>
<keyword evidence="1" id="KW-0805">Transcription regulation</keyword>
<keyword evidence="2 5" id="KW-0238">DNA-binding</keyword>
<dbReference type="Pfam" id="PF12833">
    <property type="entry name" value="HTH_18"/>
    <property type="match status" value="1"/>
</dbReference>
<gene>
    <name evidence="5" type="ORF">SAMN02745229_00600</name>
</gene>
<dbReference type="RefSeq" id="WP_073385411.1">
    <property type="nucleotide sequence ID" value="NZ_FQXK01000005.1"/>
</dbReference>
<evidence type="ECO:0000256" key="1">
    <source>
        <dbReference type="ARBA" id="ARBA00023015"/>
    </source>
</evidence>
<name>A0A1M5TQY1_BUTFI</name>
<dbReference type="AlphaFoldDB" id="A0A1M5TQY1"/>
<organism evidence="5 6">
    <name type="scientific">Butyrivibrio fibrisolvens DSM 3071</name>
    <dbReference type="NCBI Taxonomy" id="1121131"/>
    <lineage>
        <taxon>Bacteria</taxon>
        <taxon>Bacillati</taxon>
        <taxon>Bacillota</taxon>
        <taxon>Clostridia</taxon>
        <taxon>Lachnospirales</taxon>
        <taxon>Lachnospiraceae</taxon>
        <taxon>Butyrivibrio</taxon>
    </lineage>
</organism>
<dbReference type="PRINTS" id="PR00032">
    <property type="entry name" value="HTHARAC"/>
</dbReference>
<dbReference type="InterPro" id="IPR018062">
    <property type="entry name" value="HTH_AraC-typ_CS"/>
</dbReference>
<dbReference type="InterPro" id="IPR018060">
    <property type="entry name" value="HTH_AraC"/>
</dbReference>
<evidence type="ECO:0000256" key="2">
    <source>
        <dbReference type="ARBA" id="ARBA00023125"/>
    </source>
</evidence>
<dbReference type="PANTHER" id="PTHR43280">
    <property type="entry name" value="ARAC-FAMILY TRANSCRIPTIONAL REGULATOR"/>
    <property type="match status" value="1"/>
</dbReference>